<dbReference type="Proteomes" id="UP000677152">
    <property type="component" value="Chromosome"/>
</dbReference>
<organism evidence="1 2">
    <name type="scientific">Actinosynnema pretiosum subsp. pretiosum</name>
    <dbReference type="NCBI Taxonomy" id="103721"/>
    <lineage>
        <taxon>Bacteria</taxon>
        <taxon>Bacillati</taxon>
        <taxon>Actinomycetota</taxon>
        <taxon>Actinomycetes</taxon>
        <taxon>Pseudonocardiales</taxon>
        <taxon>Pseudonocardiaceae</taxon>
        <taxon>Actinosynnema</taxon>
    </lineage>
</organism>
<gene>
    <name evidence="1" type="ORF">KCV87_10505</name>
</gene>
<evidence type="ECO:0000313" key="1">
    <source>
        <dbReference type="EMBL" id="QUF06440.1"/>
    </source>
</evidence>
<dbReference type="AlphaFoldDB" id="A0AA45LB18"/>
<reference evidence="1" key="1">
    <citation type="submission" date="2021-04" db="EMBL/GenBank/DDBJ databases">
        <title>Genomic sequence of Actinosynnema pretiosum subsp. pretiosum ATCC 31280 (C-14919).</title>
        <authorList>
            <person name="Bai L."/>
            <person name="Wang X."/>
            <person name="Xiao Y."/>
        </authorList>
    </citation>
    <scope>NUCLEOTIDE SEQUENCE</scope>
    <source>
        <strain evidence="1">ATCC 31280</strain>
    </source>
</reference>
<name>A0AA45LB18_9PSEU</name>
<evidence type="ECO:0000313" key="2">
    <source>
        <dbReference type="Proteomes" id="UP000677152"/>
    </source>
</evidence>
<sequence>MTRTRSLPADADTVFEMLTDLENLSTWLPSGVEVERYDAHAVRLWLPGGAVERRLEVDWENLKVEWGSEATPTYSGSVRVLRMGPRRCAVAVQLTGATGQHSPAVDDWVERALDALCETAPVEHPCVPMVLEASGLTAARQAV</sequence>
<dbReference type="Gene3D" id="3.30.530.20">
    <property type="match status" value="1"/>
</dbReference>
<dbReference type="InterPro" id="IPR019587">
    <property type="entry name" value="Polyketide_cyclase/dehydratase"/>
</dbReference>
<dbReference type="Pfam" id="PF10604">
    <property type="entry name" value="Polyketide_cyc2"/>
    <property type="match status" value="1"/>
</dbReference>
<accession>A0AA45LB18</accession>
<dbReference type="EMBL" id="CP073249">
    <property type="protein sequence ID" value="QUF06440.1"/>
    <property type="molecule type" value="Genomic_DNA"/>
</dbReference>
<dbReference type="SUPFAM" id="SSF55961">
    <property type="entry name" value="Bet v1-like"/>
    <property type="match status" value="1"/>
</dbReference>
<proteinExistence type="predicted"/>
<protein>
    <submittedName>
        <fullName evidence="1">SRPBCC family protein</fullName>
    </submittedName>
</protein>
<dbReference type="InterPro" id="IPR023393">
    <property type="entry name" value="START-like_dom_sf"/>
</dbReference>